<name>A0A9K3J0Z6_HELAN</name>
<dbReference type="AlphaFoldDB" id="A0A9K3J0Z6"/>
<keyword evidence="3" id="KW-1185">Reference proteome</keyword>
<sequence length="71" mass="8396">MCNDCITTFCLSGPLKFTTFVVIFVKLNMILCTFLYHSIDKINYKHLSIHFMKIYSFCFSFSKLHFVYGSF</sequence>
<keyword evidence="1" id="KW-1133">Transmembrane helix</keyword>
<evidence type="ECO:0000313" key="2">
    <source>
        <dbReference type="EMBL" id="KAF5806322.1"/>
    </source>
</evidence>
<proteinExistence type="predicted"/>
<organism evidence="2 3">
    <name type="scientific">Helianthus annuus</name>
    <name type="common">Common sunflower</name>
    <dbReference type="NCBI Taxonomy" id="4232"/>
    <lineage>
        <taxon>Eukaryota</taxon>
        <taxon>Viridiplantae</taxon>
        <taxon>Streptophyta</taxon>
        <taxon>Embryophyta</taxon>
        <taxon>Tracheophyta</taxon>
        <taxon>Spermatophyta</taxon>
        <taxon>Magnoliopsida</taxon>
        <taxon>eudicotyledons</taxon>
        <taxon>Gunneridae</taxon>
        <taxon>Pentapetalae</taxon>
        <taxon>asterids</taxon>
        <taxon>campanulids</taxon>
        <taxon>Asterales</taxon>
        <taxon>Asteraceae</taxon>
        <taxon>Asteroideae</taxon>
        <taxon>Heliantheae alliance</taxon>
        <taxon>Heliantheae</taxon>
        <taxon>Helianthus</taxon>
    </lineage>
</organism>
<keyword evidence="1" id="KW-0472">Membrane</keyword>
<accession>A0A9K3J0Z6</accession>
<reference evidence="2" key="2">
    <citation type="submission" date="2020-06" db="EMBL/GenBank/DDBJ databases">
        <title>Helianthus annuus Genome sequencing and assembly Release 2.</title>
        <authorList>
            <person name="Gouzy J."/>
            <person name="Langlade N."/>
            <person name="Munos S."/>
        </authorList>
    </citation>
    <scope>NUCLEOTIDE SEQUENCE</scope>
    <source>
        <tissue evidence="2">Leaves</tissue>
    </source>
</reference>
<feature type="transmembrane region" description="Helical" evidence="1">
    <location>
        <begin position="17"/>
        <end position="39"/>
    </location>
</feature>
<dbReference type="Gramene" id="mRNA:HanXRQr2_Chr05g0220021">
    <property type="protein sequence ID" value="CDS:HanXRQr2_Chr05g0220021.1"/>
    <property type="gene ID" value="HanXRQr2_Chr05g0220021"/>
</dbReference>
<evidence type="ECO:0000256" key="1">
    <source>
        <dbReference type="SAM" id="Phobius"/>
    </source>
</evidence>
<reference evidence="2" key="1">
    <citation type="journal article" date="2017" name="Nature">
        <title>The sunflower genome provides insights into oil metabolism, flowering and Asterid evolution.</title>
        <authorList>
            <person name="Badouin H."/>
            <person name="Gouzy J."/>
            <person name="Grassa C.J."/>
            <person name="Murat F."/>
            <person name="Staton S.E."/>
            <person name="Cottret L."/>
            <person name="Lelandais-Briere C."/>
            <person name="Owens G.L."/>
            <person name="Carrere S."/>
            <person name="Mayjonade B."/>
            <person name="Legrand L."/>
            <person name="Gill N."/>
            <person name="Kane N.C."/>
            <person name="Bowers J.E."/>
            <person name="Hubner S."/>
            <person name="Bellec A."/>
            <person name="Berard A."/>
            <person name="Berges H."/>
            <person name="Blanchet N."/>
            <person name="Boniface M.C."/>
            <person name="Brunel D."/>
            <person name="Catrice O."/>
            <person name="Chaidir N."/>
            <person name="Claudel C."/>
            <person name="Donnadieu C."/>
            <person name="Faraut T."/>
            <person name="Fievet G."/>
            <person name="Helmstetter N."/>
            <person name="King M."/>
            <person name="Knapp S.J."/>
            <person name="Lai Z."/>
            <person name="Le Paslier M.C."/>
            <person name="Lippi Y."/>
            <person name="Lorenzon L."/>
            <person name="Mandel J.R."/>
            <person name="Marage G."/>
            <person name="Marchand G."/>
            <person name="Marquand E."/>
            <person name="Bret-Mestries E."/>
            <person name="Morien E."/>
            <person name="Nambeesan S."/>
            <person name="Nguyen T."/>
            <person name="Pegot-Espagnet P."/>
            <person name="Pouilly N."/>
            <person name="Raftis F."/>
            <person name="Sallet E."/>
            <person name="Schiex T."/>
            <person name="Thomas J."/>
            <person name="Vandecasteele C."/>
            <person name="Vares D."/>
            <person name="Vear F."/>
            <person name="Vautrin S."/>
            <person name="Crespi M."/>
            <person name="Mangin B."/>
            <person name="Burke J.M."/>
            <person name="Salse J."/>
            <person name="Munos S."/>
            <person name="Vincourt P."/>
            <person name="Rieseberg L.H."/>
            <person name="Langlade N.B."/>
        </authorList>
    </citation>
    <scope>NUCLEOTIDE SEQUENCE</scope>
    <source>
        <tissue evidence="2">Leaves</tissue>
    </source>
</reference>
<protein>
    <submittedName>
        <fullName evidence="2">Uncharacterized protein</fullName>
    </submittedName>
</protein>
<evidence type="ECO:0000313" key="3">
    <source>
        <dbReference type="Proteomes" id="UP000215914"/>
    </source>
</evidence>
<feature type="transmembrane region" description="Helical" evidence="1">
    <location>
        <begin position="51"/>
        <end position="68"/>
    </location>
</feature>
<comment type="caution">
    <text evidence="2">The sequence shown here is derived from an EMBL/GenBank/DDBJ whole genome shotgun (WGS) entry which is preliminary data.</text>
</comment>
<gene>
    <name evidence="2" type="ORF">HanXRQr2_Chr05g0220021</name>
</gene>
<dbReference type="Proteomes" id="UP000215914">
    <property type="component" value="Unassembled WGS sequence"/>
</dbReference>
<dbReference type="EMBL" id="MNCJ02000320">
    <property type="protein sequence ID" value="KAF5806322.1"/>
    <property type="molecule type" value="Genomic_DNA"/>
</dbReference>
<keyword evidence="1" id="KW-0812">Transmembrane</keyword>